<comment type="cofactor">
    <cofactor evidence="1">
        <name>FAD</name>
        <dbReference type="ChEBI" id="CHEBI:57692"/>
    </cofactor>
</comment>
<dbReference type="EMBL" id="AMCI01006306">
    <property type="protein sequence ID" value="EJW94561.1"/>
    <property type="molecule type" value="Genomic_DNA"/>
</dbReference>
<comment type="caution">
    <text evidence="6">The sequence shown here is derived from an EMBL/GenBank/DDBJ whole genome shotgun (WGS) entry which is preliminary data.</text>
</comment>
<feature type="domain" description="RsdA/BaiN/AoA(So)-like insert" evidence="5">
    <location>
        <begin position="93"/>
        <end position="253"/>
    </location>
</feature>
<evidence type="ECO:0000256" key="1">
    <source>
        <dbReference type="ARBA" id="ARBA00001974"/>
    </source>
</evidence>
<sequence>MTQDDQCVFPRVQDSEAVIGCLTRLARQSGVVVRTRCGVAQIERGEAGHWRLALSTGAVETYDRVVVTTGGAPHAEGHDWLQALGHRLETPCPSLFTFQINDKALTALSGIVVDPVQTALAGTKMRAEGPLLITHWGMSGPAILKLSSLGARHLFDHQYQARLLVAWAGEVSVEDVQAELFAIAGGSPKKQLGNVRPFGLQQRLWNYLLEKAGLSSDRLWGELGKKGINRLVNLLTADEYAIAGKGAFKEEFVTCGGVSLDSVSTKNLESKTCPGLFFAGEVLDIDAITGGFNLQAAWTTAYVAARGVVESVAREAVSIDE</sequence>
<dbReference type="Gene3D" id="3.50.50.60">
    <property type="entry name" value="FAD/NAD(P)-binding domain"/>
    <property type="match status" value="1"/>
</dbReference>
<dbReference type="Pfam" id="PF03486">
    <property type="entry name" value="HI0933_like"/>
    <property type="match status" value="1"/>
</dbReference>
<dbReference type="Gene3D" id="2.40.30.10">
    <property type="entry name" value="Translation factors"/>
    <property type="match status" value="1"/>
</dbReference>
<dbReference type="SUPFAM" id="SSF160996">
    <property type="entry name" value="HI0933 insert domain-like"/>
    <property type="match status" value="1"/>
</dbReference>
<keyword evidence="3" id="KW-0274">FAD</keyword>
<accession>J9FI66</accession>
<keyword evidence="2" id="KW-0285">Flavoprotein</keyword>
<dbReference type="Gene3D" id="1.10.8.260">
    <property type="entry name" value="HI0933 insert domain-like"/>
    <property type="match status" value="1"/>
</dbReference>
<reference evidence="6" key="1">
    <citation type="journal article" date="2012" name="PLoS ONE">
        <title>Gene sets for utilization of primary and secondary nutrition supplies in the distal gut of endangered iberian lynx.</title>
        <authorList>
            <person name="Alcaide M."/>
            <person name="Messina E."/>
            <person name="Richter M."/>
            <person name="Bargiela R."/>
            <person name="Peplies J."/>
            <person name="Huws S.A."/>
            <person name="Newbold C.J."/>
            <person name="Golyshin P.N."/>
            <person name="Simon M.A."/>
            <person name="Lopez G."/>
            <person name="Yakimov M.M."/>
            <person name="Ferrer M."/>
        </authorList>
    </citation>
    <scope>NUCLEOTIDE SEQUENCE</scope>
</reference>
<proteinExistence type="predicted"/>
<dbReference type="PANTHER" id="PTHR42887">
    <property type="entry name" value="OS12G0638800 PROTEIN"/>
    <property type="match status" value="1"/>
</dbReference>
<evidence type="ECO:0000256" key="3">
    <source>
        <dbReference type="ARBA" id="ARBA00022827"/>
    </source>
</evidence>
<gene>
    <name evidence="6" type="ORF">EVA_17329</name>
</gene>
<dbReference type="NCBIfam" id="TIGR00275">
    <property type="entry name" value="aminoacetone oxidase family FAD-binding enzyme"/>
    <property type="match status" value="1"/>
</dbReference>
<evidence type="ECO:0000313" key="6">
    <source>
        <dbReference type="EMBL" id="EJW94561.1"/>
    </source>
</evidence>
<evidence type="ECO:0000259" key="4">
    <source>
        <dbReference type="Pfam" id="PF03486"/>
    </source>
</evidence>
<dbReference type="SUPFAM" id="SSF51905">
    <property type="entry name" value="FAD/NAD(P)-binding domain"/>
    <property type="match status" value="1"/>
</dbReference>
<organism evidence="6">
    <name type="scientific">gut metagenome</name>
    <dbReference type="NCBI Taxonomy" id="749906"/>
    <lineage>
        <taxon>unclassified sequences</taxon>
        <taxon>metagenomes</taxon>
        <taxon>organismal metagenomes</taxon>
    </lineage>
</organism>
<protein>
    <submittedName>
        <fullName evidence="6">Pyridine nucleotide-disulfide oxidoreductase</fullName>
    </submittedName>
</protein>
<dbReference type="Pfam" id="PF22780">
    <property type="entry name" value="HI0933_like_1st"/>
    <property type="match status" value="1"/>
</dbReference>
<evidence type="ECO:0000256" key="2">
    <source>
        <dbReference type="ARBA" id="ARBA00022630"/>
    </source>
</evidence>
<dbReference type="AlphaFoldDB" id="J9FI66"/>
<dbReference type="InterPro" id="IPR023166">
    <property type="entry name" value="BaiN-like_dom_sf"/>
</dbReference>
<dbReference type="InterPro" id="IPR057661">
    <property type="entry name" value="RsdA/BaiN/AoA(So)_Rossmann"/>
</dbReference>
<evidence type="ECO:0000259" key="5">
    <source>
        <dbReference type="Pfam" id="PF22780"/>
    </source>
</evidence>
<dbReference type="PANTHER" id="PTHR42887:SF2">
    <property type="entry name" value="OS12G0638800 PROTEIN"/>
    <property type="match status" value="1"/>
</dbReference>
<feature type="domain" description="RsdA/BaiN/AoA(So)-like Rossmann fold-like" evidence="4">
    <location>
        <begin position="3"/>
        <end position="306"/>
    </location>
</feature>
<dbReference type="InterPro" id="IPR055178">
    <property type="entry name" value="RsdA/BaiN/AoA(So)-like_dom"/>
</dbReference>
<dbReference type="InterPro" id="IPR004792">
    <property type="entry name" value="BaiN-like"/>
</dbReference>
<name>J9FI66_9ZZZZ</name>
<dbReference type="InterPro" id="IPR036188">
    <property type="entry name" value="FAD/NAD-bd_sf"/>
</dbReference>